<dbReference type="PROSITE" id="PS51177">
    <property type="entry name" value="LUMAZINE_BIND"/>
    <property type="match status" value="2"/>
</dbReference>
<gene>
    <name evidence="5" type="primary">ribE</name>
    <name evidence="5" type="ORF">NCTC13316_01211</name>
</gene>
<feature type="repeat" description="Lumazine-binding" evidence="3">
    <location>
        <begin position="1"/>
        <end position="95"/>
    </location>
</feature>
<dbReference type="RefSeq" id="WP_115330775.1">
    <property type="nucleotide sequence ID" value="NZ_CAAAHP010000001.1"/>
</dbReference>
<dbReference type="GO" id="GO:0009231">
    <property type="term" value="P:riboflavin biosynthetic process"/>
    <property type="evidence" value="ECO:0007669"/>
    <property type="project" value="TreeGrafter"/>
</dbReference>
<evidence type="ECO:0000259" key="4">
    <source>
        <dbReference type="PROSITE" id="PS51177"/>
    </source>
</evidence>
<evidence type="ECO:0000256" key="1">
    <source>
        <dbReference type="ARBA" id="ARBA00022737"/>
    </source>
</evidence>
<dbReference type="SUPFAM" id="SSF63380">
    <property type="entry name" value="Riboflavin synthase domain-like"/>
    <property type="match status" value="2"/>
</dbReference>
<dbReference type="Gene3D" id="2.40.30.20">
    <property type="match status" value="2"/>
</dbReference>
<feature type="domain" description="Lumazine-binding" evidence="4">
    <location>
        <begin position="96"/>
        <end position="193"/>
    </location>
</feature>
<evidence type="ECO:0000313" key="5">
    <source>
        <dbReference type="EMBL" id="STX51119.1"/>
    </source>
</evidence>
<dbReference type="AlphaFoldDB" id="A0A378JLN0"/>
<dbReference type="InterPro" id="IPR017938">
    <property type="entry name" value="Riboflavin_synthase-like_b-brl"/>
</dbReference>
<dbReference type="PIRSF" id="PIRSF000498">
    <property type="entry name" value="Riboflavin_syn_A"/>
    <property type="match status" value="1"/>
</dbReference>
<dbReference type="PANTHER" id="PTHR21098">
    <property type="entry name" value="RIBOFLAVIN SYNTHASE ALPHA CHAIN"/>
    <property type="match status" value="1"/>
</dbReference>
<feature type="domain" description="Lumazine-binding" evidence="4">
    <location>
        <begin position="1"/>
        <end position="95"/>
    </location>
</feature>
<dbReference type="InterPro" id="IPR026017">
    <property type="entry name" value="Lumazine-bd_dom"/>
</dbReference>
<proteinExistence type="predicted"/>
<dbReference type="EC" id="2.5.1.9" evidence="2"/>
<dbReference type="EMBL" id="UGOD01000001">
    <property type="protein sequence ID" value="STX51119.1"/>
    <property type="molecule type" value="Genomic_DNA"/>
</dbReference>
<dbReference type="InterPro" id="IPR001783">
    <property type="entry name" value="Lumazine-bd"/>
</dbReference>
<dbReference type="NCBIfam" id="TIGR00187">
    <property type="entry name" value="ribE"/>
    <property type="match status" value="1"/>
</dbReference>
<keyword evidence="6" id="KW-1185">Reference proteome</keyword>
<sequence length="203" mass="22158">MFTGLIEQQGEVVLNERREIANRLILKASFEGLEPGESIAVNGVCLTLLPASSNENLLFDVSPETLSLTTLNSLKVGDNVNLERAMLANNRFGGHYVSGHVDTTAVILSKQTMDDFLEITVGNFGLTPHLYLLPKGSITLDGISLTINTVNQGNIKIMLVPHTLLKTTLGLKEVGQQINVEFDYFTRIIAHQLAVSGQLKIEV</sequence>
<protein>
    <recommendedName>
        <fullName evidence="2">Riboflavin synthase</fullName>
        <ecNumber evidence="2">2.5.1.9</ecNumber>
    </recommendedName>
</protein>
<evidence type="ECO:0000256" key="2">
    <source>
        <dbReference type="NCBIfam" id="TIGR00187"/>
    </source>
</evidence>
<dbReference type="OrthoDB" id="9788537at2"/>
<keyword evidence="5" id="KW-0808">Transferase</keyword>
<feature type="repeat" description="Lumazine-binding" evidence="3">
    <location>
        <begin position="96"/>
        <end position="193"/>
    </location>
</feature>
<name>A0A378JLN0_9GAMM</name>
<dbReference type="Pfam" id="PF00677">
    <property type="entry name" value="Lum_binding"/>
    <property type="match status" value="2"/>
</dbReference>
<dbReference type="Proteomes" id="UP000254794">
    <property type="component" value="Unassembled WGS sequence"/>
</dbReference>
<dbReference type="NCBIfam" id="NF006767">
    <property type="entry name" value="PRK09289.1"/>
    <property type="match status" value="1"/>
</dbReference>
<evidence type="ECO:0000256" key="3">
    <source>
        <dbReference type="PROSITE-ProRule" id="PRU00524"/>
    </source>
</evidence>
<accession>A0A378JLN0</accession>
<dbReference type="InterPro" id="IPR023366">
    <property type="entry name" value="ATP_synth_asu-like_sf"/>
</dbReference>
<dbReference type="PANTHER" id="PTHR21098:SF0">
    <property type="entry name" value="RIBOFLAVIN SYNTHASE"/>
    <property type="match status" value="1"/>
</dbReference>
<dbReference type="CDD" id="cd00402">
    <property type="entry name" value="Riboflavin_synthase_like"/>
    <property type="match status" value="1"/>
</dbReference>
<organism evidence="5 6">
    <name type="scientific">Legionella busanensis</name>
    <dbReference type="NCBI Taxonomy" id="190655"/>
    <lineage>
        <taxon>Bacteria</taxon>
        <taxon>Pseudomonadati</taxon>
        <taxon>Pseudomonadota</taxon>
        <taxon>Gammaproteobacteria</taxon>
        <taxon>Legionellales</taxon>
        <taxon>Legionellaceae</taxon>
        <taxon>Legionella</taxon>
    </lineage>
</organism>
<evidence type="ECO:0000313" key="6">
    <source>
        <dbReference type="Proteomes" id="UP000254794"/>
    </source>
</evidence>
<reference evidence="5 6" key="1">
    <citation type="submission" date="2018-06" db="EMBL/GenBank/DDBJ databases">
        <authorList>
            <consortium name="Pathogen Informatics"/>
            <person name="Doyle S."/>
        </authorList>
    </citation>
    <scope>NUCLEOTIDE SEQUENCE [LARGE SCALE GENOMIC DNA]</scope>
    <source>
        <strain evidence="5 6">NCTC13316</strain>
    </source>
</reference>
<keyword evidence="1" id="KW-0677">Repeat</keyword>
<dbReference type="GO" id="GO:0004746">
    <property type="term" value="F:riboflavin synthase activity"/>
    <property type="evidence" value="ECO:0007669"/>
    <property type="project" value="UniProtKB-UniRule"/>
</dbReference>